<protein>
    <submittedName>
        <fullName evidence="1">Uncharacterized protein</fullName>
    </submittedName>
</protein>
<name>A0ABR2NRY6_9ROSI</name>
<organism evidence="1 2">
    <name type="scientific">Hibiscus sabdariffa</name>
    <name type="common">roselle</name>
    <dbReference type="NCBI Taxonomy" id="183260"/>
    <lineage>
        <taxon>Eukaryota</taxon>
        <taxon>Viridiplantae</taxon>
        <taxon>Streptophyta</taxon>
        <taxon>Embryophyta</taxon>
        <taxon>Tracheophyta</taxon>
        <taxon>Spermatophyta</taxon>
        <taxon>Magnoliopsida</taxon>
        <taxon>eudicotyledons</taxon>
        <taxon>Gunneridae</taxon>
        <taxon>Pentapetalae</taxon>
        <taxon>rosids</taxon>
        <taxon>malvids</taxon>
        <taxon>Malvales</taxon>
        <taxon>Malvaceae</taxon>
        <taxon>Malvoideae</taxon>
        <taxon>Hibiscus</taxon>
    </lineage>
</organism>
<evidence type="ECO:0000313" key="2">
    <source>
        <dbReference type="Proteomes" id="UP001396334"/>
    </source>
</evidence>
<gene>
    <name evidence="1" type="ORF">V6N11_030965</name>
</gene>
<proteinExistence type="predicted"/>
<sequence>MPSLSLSLELSNRELLSSNNLYSYGPRTKSEQLPERIDHVFLGSSRFPVIHSSLARFEHKPNHSLRFMAVQLSFDTWSPDGSSYGSRVSSFSFNSVPLSTRRATFIRLA</sequence>
<comment type="caution">
    <text evidence="1">The sequence shown here is derived from an EMBL/GenBank/DDBJ whole genome shotgun (WGS) entry which is preliminary data.</text>
</comment>
<accession>A0ABR2NRY6</accession>
<reference evidence="1 2" key="1">
    <citation type="journal article" date="2024" name="G3 (Bethesda)">
        <title>Genome assembly of Hibiscus sabdariffa L. provides insights into metabolisms of medicinal natural products.</title>
        <authorList>
            <person name="Kim T."/>
        </authorList>
    </citation>
    <scope>NUCLEOTIDE SEQUENCE [LARGE SCALE GENOMIC DNA]</scope>
    <source>
        <strain evidence="1">TK-2024</strain>
        <tissue evidence="1">Old leaves</tissue>
    </source>
</reference>
<dbReference type="Proteomes" id="UP001396334">
    <property type="component" value="Unassembled WGS sequence"/>
</dbReference>
<keyword evidence="2" id="KW-1185">Reference proteome</keyword>
<dbReference type="EMBL" id="JBBPBN010000106">
    <property type="protein sequence ID" value="KAK8978919.1"/>
    <property type="molecule type" value="Genomic_DNA"/>
</dbReference>
<evidence type="ECO:0000313" key="1">
    <source>
        <dbReference type="EMBL" id="KAK8978919.1"/>
    </source>
</evidence>